<evidence type="ECO:0000256" key="5">
    <source>
        <dbReference type="SAM" id="Phobius"/>
    </source>
</evidence>
<evidence type="ECO:0000256" key="1">
    <source>
        <dbReference type="ARBA" id="ARBA00004141"/>
    </source>
</evidence>
<protein>
    <recommendedName>
        <fullName evidence="6">ABC-2 type transporter transmembrane domain-containing protein</fullName>
    </recommendedName>
</protein>
<dbReference type="GO" id="GO:0016020">
    <property type="term" value="C:membrane"/>
    <property type="evidence" value="ECO:0007669"/>
    <property type="project" value="UniProtKB-SubCell"/>
</dbReference>
<dbReference type="InterPro" id="IPR011049">
    <property type="entry name" value="Serralysin-like_metalloprot_C"/>
</dbReference>
<gene>
    <name evidence="7" type="ORF">GCM10011489_39340</name>
</gene>
<dbReference type="PANTHER" id="PTHR43077">
    <property type="entry name" value="TRANSPORT PERMEASE YVFS-RELATED"/>
    <property type="match status" value="1"/>
</dbReference>
<accession>A0A916TK74</accession>
<dbReference type="NCBIfam" id="TIGR03057">
    <property type="entry name" value="xxxLxxG_by_4"/>
    <property type="match status" value="6"/>
</dbReference>
<evidence type="ECO:0000256" key="2">
    <source>
        <dbReference type="ARBA" id="ARBA00022692"/>
    </source>
</evidence>
<evidence type="ECO:0000256" key="3">
    <source>
        <dbReference type="ARBA" id="ARBA00022989"/>
    </source>
</evidence>
<dbReference type="EMBL" id="BMGC01000070">
    <property type="protein sequence ID" value="GGB48342.1"/>
    <property type="molecule type" value="Genomic_DNA"/>
</dbReference>
<dbReference type="InterPro" id="IPR013525">
    <property type="entry name" value="ABC2_TM"/>
</dbReference>
<dbReference type="SUPFAM" id="SSF101967">
    <property type="entry name" value="Adhesin YadA, collagen-binding domain"/>
    <property type="match status" value="1"/>
</dbReference>
<dbReference type="InterPro" id="IPR017500">
    <property type="entry name" value="Phage_infect_YhgE_N"/>
</dbReference>
<reference evidence="7" key="1">
    <citation type="journal article" date="2014" name="Int. J. Syst. Evol. Microbiol.">
        <title>Complete genome sequence of Corynebacterium casei LMG S-19264T (=DSM 44701T), isolated from a smear-ripened cheese.</title>
        <authorList>
            <consortium name="US DOE Joint Genome Institute (JGI-PGF)"/>
            <person name="Walter F."/>
            <person name="Albersmeier A."/>
            <person name="Kalinowski J."/>
            <person name="Ruckert C."/>
        </authorList>
    </citation>
    <scope>NUCLEOTIDE SEQUENCE</scope>
    <source>
        <strain evidence="7">CGMCC 1.12827</strain>
    </source>
</reference>
<dbReference type="Gene3D" id="3.40.1710.10">
    <property type="entry name" value="abc type-2 transporter like domain"/>
    <property type="match status" value="1"/>
</dbReference>
<dbReference type="NCBIfam" id="TIGR03061">
    <property type="entry name" value="pip_yhgE_Nterm"/>
    <property type="match status" value="1"/>
</dbReference>
<feature type="transmembrane region" description="Helical" evidence="5">
    <location>
        <begin position="503"/>
        <end position="527"/>
    </location>
</feature>
<proteinExistence type="predicted"/>
<evidence type="ECO:0000313" key="8">
    <source>
        <dbReference type="Proteomes" id="UP000621454"/>
    </source>
</evidence>
<dbReference type="InterPro" id="IPR023908">
    <property type="entry name" value="xxxLxxG_rpt"/>
</dbReference>
<comment type="caution">
    <text evidence="7">The sequence shown here is derived from an EMBL/GenBank/DDBJ whole genome shotgun (WGS) entry which is preliminary data.</text>
</comment>
<keyword evidence="4 5" id="KW-0472">Membrane</keyword>
<evidence type="ECO:0000259" key="6">
    <source>
        <dbReference type="Pfam" id="PF12698"/>
    </source>
</evidence>
<dbReference type="Proteomes" id="UP000621454">
    <property type="component" value="Unassembled WGS sequence"/>
</dbReference>
<sequence length="645" mass="68013">MVVILVVPTAFAAIYMWALWDPTNYLHTIPVAVANDDQGGYSDGKYENVGDEVYKGLTSSGQLDFHKVSSKEAVTGLDQGRYAFSLVIPADFSRRVFSVTDDHPKQAKINVYYNDFNGILVGATGNGVVAQAQQQVQQSISKSYASEVLVGLNQLGSGFTQAAAGSGQLKDGTKQLLDGSGQLDDGIGQVADGVNQLKTGSGQLYAGTSQLSTGTDQLVGGTKQLGDGAVQIRDGVGQILTPLLQQLTPVANQAKQITPLLGQLERSPDPTVRDAAKQLAELVAEVDATNPDGVVSQLTQLRDGTAELARQLTDPHADYLSGVLQVNDGAKQLNDGARQLDDGLGQLQQGMPALQDGSRQLHDGIKQVDDGTGQLDGGLKDGAKQAPRVNDVNASADQFASPATLDVTNQEPSQIQTDPNDLTKKKISKGAGPVIVVIGTYFLVFLLWTLLTPTMLGATGSARRRALVGTGKATVVGAVAGVVFGWSLSAVGAAVGWDPGSWPVMLGIVAVVGVAASLTTQVVTLLFGRVFGPLIAFVLFMFGMFVYGGIWPPGTTPGPMEPLTDFSPMTYSQRAIVRGHIQLYDNEFMVAVVMLVVFIIASTAVGYVVRYGKAVGAEASSDDDREPVDTSVHRRRFGETFAARG</sequence>
<evidence type="ECO:0000256" key="4">
    <source>
        <dbReference type="ARBA" id="ARBA00023136"/>
    </source>
</evidence>
<feature type="transmembrane region" description="Helical" evidence="5">
    <location>
        <begin position="588"/>
        <end position="609"/>
    </location>
</feature>
<feature type="transmembrane region" description="Helical" evidence="5">
    <location>
        <begin position="430"/>
        <end position="452"/>
    </location>
</feature>
<dbReference type="Pfam" id="PF12698">
    <property type="entry name" value="ABC2_membrane_3"/>
    <property type="match status" value="1"/>
</dbReference>
<dbReference type="AlphaFoldDB" id="A0A916TK74"/>
<keyword evidence="8" id="KW-1185">Reference proteome</keyword>
<name>A0A916TK74_9ACTN</name>
<dbReference type="GO" id="GO:0140359">
    <property type="term" value="F:ABC-type transporter activity"/>
    <property type="evidence" value="ECO:0007669"/>
    <property type="project" value="InterPro"/>
</dbReference>
<reference evidence="7" key="2">
    <citation type="submission" date="2020-09" db="EMBL/GenBank/DDBJ databases">
        <authorList>
            <person name="Sun Q."/>
            <person name="Zhou Y."/>
        </authorList>
    </citation>
    <scope>NUCLEOTIDE SEQUENCE</scope>
    <source>
        <strain evidence="7">CGMCC 1.12827</strain>
    </source>
</reference>
<feature type="domain" description="ABC-2 type transporter transmembrane" evidence="6">
    <location>
        <begin position="3"/>
        <end position="142"/>
    </location>
</feature>
<organism evidence="7 8">
    <name type="scientific">Gordonia jinhuaensis</name>
    <dbReference type="NCBI Taxonomy" id="1517702"/>
    <lineage>
        <taxon>Bacteria</taxon>
        <taxon>Bacillati</taxon>
        <taxon>Actinomycetota</taxon>
        <taxon>Actinomycetes</taxon>
        <taxon>Mycobacteriales</taxon>
        <taxon>Gordoniaceae</taxon>
        <taxon>Gordonia</taxon>
    </lineage>
</organism>
<comment type="subcellular location">
    <subcellularLocation>
        <location evidence="1">Membrane</location>
        <topology evidence="1">Multi-pass membrane protein</topology>
    </subcellularLocation>
</comment>
<keyword evidence="3 5" id="KW-1133">Transmembrane helix</keyword>
<dbReference type="PANTHER" id="PTHR43077:SF5">
    <property type="entry name" value="PHAGE INFECTION PROTEIN"/>
    <property type="match status" value="1"/>
</dbReference>
<dbReference type="InterPro" id="IPR051328">
    <property type="entry name" value="T7SS_ABC-Transporter"/>
</dbReference>
<feature type="transmembrane region" description="Helical" evidence="5">
    <location>
        <begin position="473"/>
        <end position="497"/>
    </location>
</feature>
<keyword evidence="2 5" id="KW-0812">Transmembrane</keyword>
<feature type="transmembrane region" description="Helical" evidence="5">
    <location>
        <begin position="534"/>
        <end position="551"/>
    </location>
</feature>
<evidence type="ECO:0000313" key="7">
    <source>
        <dbReference type="EMBL" id="GGB48342.1"/>
    </source>
</evidence>